<protein>
    <recommendedName>
        <fullName evidence="4">ENT domain-containing protein</fullName>
    </recommendedName>
</protein>
<feature type="compositionally biased region" description="Low complexity" evidence="3">
    <location>
        <begin position="813"/>
        <end position="830"/>
    </location>
</feature>
<feature type="region of interest" description="Disordered" evidence="3">
    <location>
        <begin position="801"/>
        <end position="831"/>
    </location>
</feature>
<evidence type="ECO:0000313" key="6">
    <source>
        <dbReference type="Proteomes" id="UP000091820"/>
    </source>
</evidence>
<dbReference type="SMART" id="SM01191">
    <property type="entry name" value="ENT"/>
    <property type="match status" value="1"/>
</dbReference>
<dbReference type="GO" id="GO:0005654">
    <property type="term" value="C:nucleoplasm"/>
    <property type="evidence" value="ECO:0007669"/>
    <property type="project" value="TreeGrafter"/>
</dbReference>
<feature type="compositionally biased region" description="Low complexity" evidence="3">
    <location>
        <begin position="1239"/>
        <end position="1251"/>
    </location>
</feature>
<evidence type="ECO:0000256" key="1">
    <source>
        <dbReference type="ARBA" id="ARBA00004123"/>
    </source>
</evidence>
<evidence type="ECO:0000259" key="4">
    <source>
        <dbReference type="PROSITE" id="PS51138"/>
    </source>
</evidence>
<proteinExistence type="predicted"/>
<dbReference type="PROSITE" id="PS51138">
    <property type="entry name" value="ENT"/>
    <property type="match status" value="1"/>
</dbReference>
<keyword evidence="6" id="KW-1185">Reference proteome</keyword>
<dbReference type="STRING" id="37001.A0A1A9WKL5"/>
<dbReference type="InterPro" id="IPR036142">
    <property type="entry name" value="ENT_dom-like_sf"/>
</dbReference>
<name>A0A1A9WKL5_9MUSC</name>
<feature type="domain" description="ENT" evidence="4">
    <location>
        <begin position="13"/>
        <end position="97"/>
    </location>
</feature>
<sequence>MWPQALQMTRDECRGILRRLELESYSQVISVFRAQGGLSDAKAKLLEELRAIFHISQERHRAEARRVANDEQLATIAESISGPNTWQEWSREGRRPYPMLPRVAPKTALVLIANNIAEETISENAKVPYPSETAEAVKEEQRELLNETFERSNFVVSSDPFKVPEIPAAHKRNLKRNINEQNTVIGSKKRAVSNNSQKNLVGSHYNKHHHVTANSVQGNSTQFSLSKKASSTQNHKNLQQQRYFHQQQQIQKQKIAKKISKNSANPVNVKRQVTPAKSGRRVQKTMEQQQQLLIKKQEKQLEIQTHMDLTSAMQQEPSSTPLDIQKFVGYSPQSQLPQQIFMDNKECIDSTPVLIAASLTPQTAVSKRDITTNINKLQMQQHSGSSTTNSLHQTVTGMNSTSPTGKLEKSLITPVQKYIVEDRQMPLGVNNVPPSSASLVNLTGIQAQNASSGHLIQVSSAGVSPKVVTMPQFSVAATKLRAANTIIASGTKLSSTTGKKISPVLSSVGNPQINTAALHELANVATSQTQVFNLIDASPNSNLSPNQTVVPLHTPPAIIQIQNTSNNNAGEHLMSSQGKVLTANILPIVLSCNTSTNNVNTIAASSSLSTSVNTTTSTNTTSEGGLVKSFPSGVILSTSSSNVVPVSLSNSNSVISTLSAGATVFRKPPGIIKTSMANTTLTKSSAAHIISNVNVKLTPVSVNTSTVSPLTSTSSPFKSVMSSTTGMVRASVKICQSPNGKVFIQPAGLVDGSKVALNTNSLQHKVISAGISHSSSTPISNATSGQRIAIQKVQIIPASLGSPATSNNNLSPKPGTLSLTSGTGSPTGKGNMIIMPVSTKATVRPVTIAKSNNNLTIKNSNHKQLINSSHSTAESVNTVNANILVLGNTTSLKEKISPVVQSKFDNNQLLNEDAPLDILNMPIVMDSGIGSNETVTVLGTGVVNRSVNAPIIVDHSLHPRNVLLNATDWEMELDHAITTAANNNNNNNNILKDQKAFSSSKSKSTISTSSCPTITTPILSGHKQPYPCLEYSNDEISKNKEPQLLCSNIIVDDSFDDVIVEEREEEDEESQKSLQIQDNPKILDMQIFHQQPVNLTDQNLITKSINDDKLHTSNLRSSIEDQKFNTTSVEQITSSLLSTTCTNTQQSSEIDAGFDETIVAEIDENTAIEYIEEDGTHIPVVTSCNSIVGKDEKITKLPAALSTTDMGDNAILKISATLNNSYSNPIVLQTVVKSAAATTTTTKSSSITPSANDKNSSSVQQA</sequence>
<reference evidence="6" key="1">
    <citation type="submission" date="2014-03" db="EMBL/GenBank/DDBJ databases">
        <authorList>
            <person name="Aksoy S."/>
            <person name="Warren W."/>
            <person name="Wilson R.K."/>
        </authorList>
    </citation>
    <scope>NUCLEOTIDE SEQUENCE [LARGE SCALE GENOMIC DNA]</scope>
    <source>
        <strain evidence="6">IAEA</strain>
    </source>
</reference>
<dbReference type="VEuPathDB" id="VectorBase:GBRI023069"/>
<reference evidence="5" key="2">
    <citation type="submission" date="2020-05" db="UniProtKB">
        <authorList>
            <consortium name="EnsemblMetazoa"/>
        </authorList>
    </citation>
    <scope>IDENTIFICATION</scope>
    <source>
        <strain evidence="5">IAEA</strain>
    </source>
</reference>
<feature type="region of interest" description="Disordered" evidence="3">
    <location>
        <begin position="380"/>
        <end position="407"/>
    </location>
</feature>
<organism evidence="5 6">
    <name type="scientific">Glossina brevipalpis</name>
    <dbReference type="NCBI Taxonomy" id="37001"/>
    <lineage>
        <taxon>Eukaryota</taxon>
        <taxon>Metazoa</taxon>
        <taxon>Ecdysozoa</taxon>
        <taxon>Arthropoda</taxon>
        <taxon>Hexapoda</taxon>
        <taxon>Insecta</taxon>
        <taxon>Pterygota</taxon>
        <taxon>Neoptera</taxon>
        <taxon>Endopterygota</taxon>
        <taxon>Diptera</taxon>
        <taxon>Brachycera</taxon>
        <taxon>Muscomorpha</taxon>
        <taxon>Hippoboscoidea</taxon>
        <taxon>Glossinidae</taxon>
        <taxon>Glossina</taxon>
    </lineage>
</organism>
<comment type="subcellular location">
    <subcellularLocation>
        <location evidence="1">Nucleus</location>
    </subcellularLocation>
</comment>
<dbReference type="PANTHER" id="PTHR16500">
    <property type="entry name" value="BRCA2-INTERACTING TRANSCRIPTIONAL REPRESSOR EMSY"/>
    <property type="match status" value="1"/>
</dbReference>
<evidence type="ECO:0000313" key="5">
    <source>
        <dbReference type="EnsemblMetazoa" id="GBRI023069-PA"/>
    </source>
</evidence>
<dbReference type="Proteomes" id="UP000091820">
    <property type="component" value="Unassembled WGS sequence"/>
</dbReference>
<feature type="compositionally biased region" description="Polar residues" evidence="3">
    <location>
        <begin position="380"/>
        <end position="404"/>
    </location>
</feature>
<dbReference type="Gene3D" id="1.10.1240.40">
    <property type="entry name" value="ENT domain"/>
    <property type="match status" value="1"/>
</dbReference>
<dbReference type="Pfam" id="PF03735">
    <property type="entry name" value="ENT"/>
    <property type="match status" value="1"/>
</dbReference>
<feature type="compositionally biased region" description="Polar residues" evidence="3">
    <location>
        <begin position="1252"/>
        <end position="1262"/>
    </location>
</feature>
<dbReference type="EnsemblMetazoa" id="GBRI023069-RA">
    <property type="protein sequence ID" value="GBRI023069-PA"/>
    <property type="gene ID" value="GBRI023069"/>
</dbReference>
<dbReference type="GO" id="GO:0006355">
    <property type="term" value="P:regulation of DNA-templated transcription"/>
    <property type="evidence" value="ECO:0007669"/>
    <property type="project" value="InterPro"/>
</dbReference>
<keyword evidence="2" id="KW-0539">Nucleus</keyword>
<dbReference type="PANTHER" id="PTHR16500:SF3">
    <property type="entry name" value="BRCA2-INTERACTING TRANSCRIPTIONAL REPRESSOR EMSY"/>
    <property type="match status" value="1"/>
</dbReference>
<dbReference type="InterPro" id="IPR033482">
    <property type="entry name" value="EMSY"/>
</dbReference>
<accession>A0A1A9WKL5</accession>
<evidence type="ECO:0000256" key="2">
    <source>
        <dbReference type="ARBA" id="ARBA00023242"/>
    </source>
</evidence>
<evidence type="ECO:0000256" key="3">
    <source>
        <dbReference type="SAM" id="MobiDB-lite"/>
    </source>
</evidence>
<feature type="region of interest" description="Disordered" evidence="3">
    <location>
        <begin position="1239"/>
        <end position="1262"/>
    </location>
</feature>
<feature type="region of interest" description="Disordered" evidence="3">
    <location>
        <begin position="215"/>
        <end position="236"/>
    </location>
</feature>
<dbReference type="SUPFAM" id="SSF158639">
    <property type="entry name" value="ENT-like"/>
    <property type="match status" value="1"/>
</dbReference>
<feature type="compositionally biased region" description="Polar residues" evidence="3">
    <location>
        <begin position="802"/>
        <end position="811"/>
    </location>
</feature>
<dbReference type="InterPro" id="IPR005491">
    <property type="entry name" value="ENT_dom"/>
</dbReference>
<dbReference type="AlphaFoldDB" id="A0A1A9WKL5"/>